<dbReference type="Gene3D" id="3.40.50.720">
    <property type="entry name" value="NAD(P)-binding Rossmann-like Domain"/>
    <property type="match status" value="1"/>
</dbReference>
<accession>A0A3P1SSM3</accession>
<dbReference type="InterPro" id="IPR001509">
    <property type="entry name" value="Epimerase_deHydtase"/>
</dbReference>
<protein>
    <submittedName>
        <fullName evidence="2">SDR family oxidoreductase</fullName>
    </submittedName>
</protein>
<dbReference type="Proteomes" id="UP000267535">
    <property type="component" value="Unassembled WGS sequence"/>
</dbReference>
<proteinExistence type="predicted"/>
<name>A0A3P1SSM3_9GAMM</name>
<dbReference type="AlphaFoldDB" id="A0A3P1SSM3"/>
<dbReference type="RefSeq" id="WP_124926018.1">
    <property type="nucleotide sequence ID" value="NZ_BMOH01000004.1"/>
</dbReference>
<evidence type="ECO:0000259" key="1">
    <source>
        <dbReference type="Pfam" id="PF01370"/>
    </source>
</evidence>
<keyword evidence="3" id="KW-1185">Reference proteome</keyword>
<evidence type="ECO:0000313" key="2">
    <source>
        <dbReference type="EMBL" id="RRC99182.1"/>
    </source>
</evidence>
<evidence type="ECO:0000313" key="3">
    <source>
        <dbReference type="Proteomes" id="UP000267535"/>
    </source>
</evidence>
<dbReference type="OrthoDB" id="9801056at2"/>
<dbReference type="InterPro" id="IPR036291">
    <property type="entry name" value="NAD(P)-bd_dom_sf"/>
</dbReference>
<dbReference type="InterPro" id="IPR050177">
    <property type="entry name" value="Lipid_A_modif_metabolic_enz"/>
</dbReference>
<organism evidence="2 3">
    <name type="scientific">Amphritea balenae</name>
    <dbReference type="NCBI Taxonomy" id="452629"/>
    <lineage>
        <taxon>Bacteria</taxon>
        <taxon>Pseudomonadati</taxon>
        <taxon>Pseudomonadota</taxon>
        <taxon>Gammaproteobacteria</taxon>
        <taxon>Oceanospirillales</taxon>
        <taxon>Oceanospirillaceae</taxon>
        <taxon>Amphritea</taxon>
    </lineage>
</organism>
<dbReference type="CDD" id="cd05232">
    <property type="entry name" value="UDP_G4E_4_SDR_e"/>
    <property type="match status" value="1"/>
</dbReference>
<comment type="caution">
    <text evidence="2">The sequence shown here is derived from an EMBL/GenBank/DDBJ whole genome shotgun (WGS) entry which is preliminary data.</text>
</comment>
<gene>
    <name evidence="2" type="ORF">EHS89_10025</name>
</gene>
<reference evidence="2 3" key="1">
    <citation type="submission" date="2018-11" db="EMBL/GenBank/DDBJ databases">
        <title>The draft genome sequence of Amphritea balenae JAMM 1525T.</title>
        <authorList>
            <person name="Fang Z."/>
            <person name="Zhang Y."/>
            <person name="Han X."/>
        </authorList>
    </citation>
    <scope>NUCLEOTIDE SEQUENCE [LARGE SCALE GENOMIC DNA]</scope>
    <source>
        <strain evidence="2 3">JAMM 1525</strain>
    </source>
</reference>
<dbReference type="PANTHER" id="PTHR43245">
    <property type="entry name" value="BIFUNCTIONAL POLYMYXIN RESISTANCE PROTEIN ARNA"/>
    <property type="match status" value="1"/>
</dbReference>
<feature type="domain" description="NAD-dependent epimerase/dehydratase" evidence="1">
    <location>
        <begin position="3"/>
        <end position="246"/>
    </location>
</feature>
<dbReference type="PANTHER" id="PTHR43245:SF58">
    <property type="entry name" value="BLL5923 PROTEIN"/>
    <property type="match status" value="1"/>
</dbReference>
<dbReference type="SUPFAM" id="SSF51735">
    <property type="entry name" value="NAD(P)-binding Rossmann-fold domains"/>
    <property type="match status" value="1"/>
</dbReference>
<dbReference type="EMBL" id="RQXV01000005">
    <property type="protein sequence ID" value="RRC99182.1"/>
    <property type="molecule type" value="Genomic_DNA"/>
</dbReference>
<dbReference type="Pfam" id="PF01370">
    <property type="entry name" value="Epimerase"/>
    <property type="match status" value="1"/>
</dbReference>
<sequence length="334" mass="35756">MRIFLTGSSGFVGGVILDRLVAQSVESYALHRTDVICIPDGVTKLLGDLTDLSDIKNASVGSDVYSDQSTVDPAFVLDMALANSDVVIHAAARAHIMKDEVAEPLAEYRRLNVEGTINLAQQAAIAGVQRFIFISSIKVNGEQTPLDQPFMADDAPAPHGAYGISKWEAEEGLKQLATETGMEVVIIRPPLVYGAGVKGNLASMIKLVTKGVPLPLGAVHNQRSLVAVDNLVDLIITCIDHPAAANQVFLVSDGHDLSTTNLLRGVASAMGKSSRLLPVPSFILMLAGTLLGKKEVTQRLLGSLQVDITKTRNLLDWEPPISVSEGLKRCFTKR</sequence>